<dbReference type="VEuPathDB" id="TrichDB:TRFO_29750"/>
<feature type="transmembrane region" description="Helical" evidence="1">
    <location>
        <begin position="224"/>
        <end position="245"/>
    </location>
</feature>
<sequence length="249" mass="28680">MTFNDLRMTRNADFDKEDCIRDIKRLCNRLEPVAKLVSHDSLLPGTDVSEYKRSIIKYNAVRFQYNDLSSLIEQINKIPLREEEKNVIKIAETIKIKINTFFSAIGQVPFEVYDAFDINEENFRDNNHSTTQNWNIKDIELIDVERRLHGDVQKIIHMHGEVVNVNLTKTQEVAENLNEIEDNIGEVLDDCIDNGEVALNAVEKGNEDLNEHNENKKKSNKCTWMIVGGVSLVLVIVIVIFVLVIKKKI</sequence>
<evidence type="ECO:0000256" key="1">
    <source>
        <dbReference type="SAM" id="Phobius"/>
    </source>
</evidence>
<dbReference type="RefSeq" id="XP_068356127.1">
    <property type="nucleotide sequence ID" value="XM_068506961.1"/>
</dbReference>
<keyword evidence="1" id="KW-1133">Transmembrane helix</keyword>
<evidence type="ECO:0000313" key="2">
    <source>
        <dbReference type="EMBL" id="OHT02991.1"/>
    </source>
</evidence>
<keyword evidence="3" id="KW-1185">Reference proteome</keyword>
<dbReference type="GeneID" id="94841665"/>
<evidence type="ECO:0008006" key="4">
    <source>
        <dbReference type="Google" id="ProtNLM"/>
    </source>
</evidence>
<keyword evidence="1" id="KW-0472">Membrane</keyword>
<dbReference type="Proteomes" id="UP000179807">
    <property type="component" value="Unassembled WGS sequence"/>
</dbReference>
<comment type="caution">
    <text evidence="2">The sequence shown here is derived from an EMBL/GenBank/DDBJ whole genome shotgun (WGS) entry which is preliminary data.</text>
</comment>
<gene>
    <name evidence="2" type="ORF">TRFO_29750</name>
</gene>
<proteinExistence type="predicted"/>
<protein>
    <recommendedName>
        <fullName evidence="4">t-SNARE coiled-coil homology domain-containing protein</fullName>
    </recommendedName>
</protein>
<dbReference type="EMBL" id="MLAK01000845">
    <property type="protein sequence ID" value="OHT02991.1"/>
    <property type="molecule type" value="Genomic_DNA"/>
</dbReference>
<dbReference type="AlphaFoldDB" id="A0A1J4JV04"/>
<evidence type="ECO:0000313" key="3">
    <source>
        <dbReference type="Proteomes" id="UP000179807"/>
    </source>
</evidence>
<organism evidence="2 3">
    <name type="scientific">Tritrichomonas foetus</name>
    <dbReference type="NCBI Taxonomy" id="1144522"/>
    <lineage>
        <taxon>Eukaryota</taxon>
        <taxon>Metamonada</taxon>
        <taxon>Parabasalia</taxon>
        <taxon>Tritrichomonadida</taxon>
        <taxon>Tritrichomonadidae</taxon>
        <taxon>Tritrichomonas</taxon>
    </lineage>
</organism>
<accession>A0A1J4JV04</accession>
<name>A0A1J4JV04_9EUKA</name>
<keyword evidence="1" id="KW-0812">Transmembrane</keyword>
<reference evidence="2" key="1">
    <citation type="submission" date="2016-10" db="EMBL/GenBank/DDBJ databases">
        <authorList>
            <person name="Benchimol M."/>
            <person name="Almeida L.G."/>
            <person name="Vasconcelos A.T."/>
            <person name="Perreira-Neves A."/>
            <person name="Rosa I.A."/>
            <person name="Tasca T."/>
            <person name="Bogo M.R."/>
            <person name="de Souza W."/>
        </authorList>
    </citation>
    <scope>NUCLEOTIDE SEQUENCE [LARGE SCALE GENOMIC DNA]</scope>
    <source>
        <strain evidence="2">K</strain>
    </source>
</reference>